<gene>
    <name evidence="1" type="ORF">GCM10023330_07040</name>
</gene>
<organism evidence="1 2">
    <name type="scientific">Litoribaculum gwangyangense</name>
    <dbReference type="NCBI Taxonomy" id="1130722"/>
    <lineage>
        <taxon>Bacteria</taxon>
        <taxon>Pseudomonadati</taxon>
        <taxon>Bacteroidota</taxon>
        <taxon>Flavobacteriia</taxon>
        <taxon>Flavobacteriales</taxon>
        <taxon>Flavobacteriaceae</taxon>
        <taxon>Litoribaculum</taxon>
    </lineage>
</organism>
<evidence type="ECO:0000313" key="2">
    <source>
        <dbReference type="Proteomes" id="UP001501433"/>
    </source>
</evidence>
<name>A0ABP9C613_9FLAO</name>
<dbReference type="Pfam" id="PF13481">
    <property type="entry name" value="AAA_25"/>
    <property type="match status" value="1"/>
</dbReference>
<dbReference type="InterPro" id="IPR027417">
    <property type="entry name" value="P-loop_NTPase"/>
</dbReference>
<dbReference type="SUPFAM" id="SSF52540">
    <property type="entry name" value="P-loop containing nucleoside triphosphate hydrolases"/>
    <property type="match status" value="1"/>
</dbReference>
<dbReference type="EMBL" id="BAABJW010000001">
    <property type="protein sequence ID" value="GAA4803444.1"/>
    <property type="molecule type" value="Genomic_DNA"/>
</dbReference>
<dbReference type="Proteomes" id="UP001501433">
    <property type="component" value="Unassembled WGS sequence"/>
</dbReference>
<keyword evidence="2" id="KW-1185">Reference proteome</keyword>
<dbReference type="Gene3D" id="3.40.50.300">
    <property type="entry name" value="P-loop containing nucleotide triphosphate hydrolases"/>
    <property type="match status" value="1"/>
</dbReference>
<proteinExistence type="predicted"/>
<sequence>MDNFDRMKQSEETNKLLAEAFGQILNVNNILKGHSFKKSYTALELFNLETENIPKLLEPFLQKSGLATLVGTSDAGKSTFLRQLCLSIVLKSKAFLGFKLNPKHHRVIYVTTEDDYSSVSYSIIKQVNSLKKKIKNLDVSNLSNLEFIFDTENLYENLKTSIEENPVDLIVIDAFTDIYDKEINANTQVRRFLNIYSNLAFQNNCLILFLHHIGKNTQRKTPSKDSIIGSQAFEAKMRVVLELRPNFKNKNFIDLWVLKSNFLESSYKEKGIILERDKNLYFSNTGQTTNNIKDQKKDNKELVEVVIKYHKEGLSYRKIEEKLKGTEFEISKTGIGNIIKQIKND</sequence>
<accession>A0ABP9C613</accession>
<evidence type="ECO:0000313" key="1">
    <source>
        <dbReference type="EMBL" id="GAA4803444.1"/>
    </source>
</evidence>
<reference evidence="2" key="1">
    <citation type="journal article" date="2019" name="Int. J. Syst. Evol. Microbiol.">
        <title>The Global Catalogue of Microorganisms (GCM) 10K type strain sequencing project: providing services to taxonomists for standard genome sequencing and annotation.</title>
        <authorList>
            <consortium name="The Broad Institute Genomics Platform"/>
            <consortium name="The Broad Institute Genome Sequencing Center for Infectious Disease"/>
            <person name="Wu L."/>
            <person name="Ma J."/>
        </authorList>
    </citation>
    <scope>NUCLEOTIDE SEQUENCE [LARGE SCALE GENOMIC DNA]</scope>
    <source>
        <strain evidence="2">JCM 18325</strain>
    </source>
</reference>
<evidence type="ECO:0008006" key="3">
    <source>
        <dbReference type="Google" id="ProtNLM"/>
    </source>
</evidence>
<comment type="caution">
    <text evidence="1">The sequence shown here is derived from an EMBL/GenBank/DDBJ whole genome shotgun (WGS) entry which is preliminary data.</text>
</comment>
<protein>
    <recommendedName>
        <fullName evidence="3">AAA family ATPase</fullName>
    </recommendedName>
</protein>